<proteinExistence type="predicted"/>
<accession>K2G2F5</accession>
<dbReference type="InterPro" id="IPR036013">
    <property type="entry name" value="Band_7/SPFH_dom_sf"/>
</dbReference>
<feature type="domain" description="Band 7" evidence="1">
    <location>
        <begin position="15"/>
        <end position="176"/>
    </location>
</feature>
<evidence type="ECO:0000313" key="2">
    <source>
        <dbReference type="EMBL" id="EKE29388.1"/>
    </source>
</evidence>
<name>K2G2F5_9BACT</name>
<dbReference type="SUPFAM" id="SSF117892">
    <property type="entry name" value="Band 7/SPFH domain"/>
    <property type="match status" value="1"/>
</dbReference>
<dbReference type="PANTHER" id="PTHR43327:SF10">
    <property type="entry name" value="STOMATIN-LIKE PROTEIN 2, MITOCHONDRIAL"/>
    <property type="match status" value="1"/>
</dbReference>
<evidence type="ECO:0000259" key="1">
    <source>
        <dbReference type="SMART" id="SM00244"/>
    </source>
</evidence>
<dbReference type="AlphaFoldDB" id="K2G2F5"/>
<gene>
    <name evidence="2" type="ORF">ACD_2C00182G0013</name>
</gene>
<dbReference type="InterPro" id="IPR050710">
    <property type="entry name" value="Band7/mec-2_domain"/>
</dbReference>
<comment type="caution">
    <text evidence="2">The sequence shown here is derived from an EMBL/GenBank/DDBJ whole genome shotgun (WGS) entry which is preliminary data.</text>
</comment>
<sequence>MEIVILVVLVFIVLTTVRVVEQNTVLVIQFIWKFNRIMTTGLNFKIPILESVAEKITLRQQNFALEWKYPSGDKVIVDVSTNLIFTVNPTSEWIFKFTYVLQNRQQSIWAIIENSLRTYIAKETHEWILEKKEELALHIRNDLEMQFADWWMLINSFQITNVNFPVTITNAMSEVVASQQLRKAAENKWEAVKIQAIKEAEWEKERKRLQWEWIALEREAIADWLQKSVEIVQKVSGQSSTEILSILTLTQYLDTLKTIGTSNNSKVIFMDTGVQKTWDLMAQMMASFEANKELIK</sequence>
<protein>
    <recommendedName>
        <fullName evidence="1">Band 7 domain-containing protein</fullName>
    </recommendedName>
</protein>
<reference evidence="2" key="1">
    <citation type="journal article" date="2012" name="Science">
        <title>Fermentation, hydrogen, and sulfur metabolism in multiple uncultivated bacterial phyla.</title>
        <authorList>
            <person name="Wrighton K.C."/>
            <person name="Thomas B.C."/>
            <person name="Sharon I."/>
            <person name="Miller C.S."/>
            <person name="Castelle C.J."/>
            <person name="VerBerkmoes N.C."/>
            <person name="Wilkins M.J."/>
            <person name="Hettich R.L."/>
            <person name="Lipton M.S."/>
            <person name="Williams K.H."/>
            <person name="Long P.E."/>
            <person name="Banfield J.F."/>
        </authorList>
    </citation>
    <scope>NUCLEOTIDE SEQUENCE [LARGE SCALE GENOMIC DNA]</scope>
</reference>
<dbReference type="Pfam" id="PF01145">
    <property type="entry name" value="Band_7"/>
    <property type="match status" value="1"/>
</dbReference>
<dbReference type="SMART" id="SM00244">
    <property type="entry name" value="PHB"/>
    <property type="match status" value="1"/>
</dbReference>
<dbReference type="PANTHER" id="PTHR43327">
    <property type="entry name" value="STOMATIN-LIKE PROTEIN 2, MITOCHONDRIAL"/>
    <property type="match status" value="1"/>
</dbReference>
<organism evidence="2">
    <name type="scientific">uncultured bacterium</name>
    <name type="common">gcode 4</name>
    <dbReference type="NCBI Taxonomy" id="1234023"/>
    <lineage>
        <taxon>Bacteria</taxon>
        <taxon>environmental samples</taxon>
    </lineage>
</organism>
<dbReference type="Gene3D" id="3.30.479.30">
    <property type="entry name" value="Band 7 domain"/>
    <property type="match status" value="1"/>
</dbReference>
<dbReference type="EMBL" id="AMFJ01000182">
    <property type="protein sequence ID" value="EKE29388.1"/>
    <property type="molecule type" value="Genomic_DNA"/>
</dbReference>
<dbReference type="InterPro" id="IPR001107">
    <property type="entry name" value="Band_7"/>
</dbReference>